<dbReference type="SMART" id="SM00986">
    <property type="entry name" value="UDG"/>
    <property type="match status" value="1"/>
</dbReference>
<sequence length="237" mass="26653">MSASVGGRARAPDGFTLATPDDDSLIALGERIAACRICRDRPDRRARPLPHEPRPVCVLSSTARIVICGQAPGTRVHASGRPFTDPSGDRLRTWLGVGEDEFYDPARFSIVPMGFCFPGLDAKGGDRPPRRECRANWHDSVFAAMRQIDLVLAVGRYAQDYHLPQWRGRSLHDVVQSWEEIAEETARAGRCIIPLPHPSWRNNAWLSRNAWFDEKLVPHLQEQVAARLKHAVDQREH</sequence>
<dbReference type="InterPro" id="IPR005122">
    <property type="entry name" value="Uracil-DNA_glycosylase-like"/>
</dbReference>
<dbReference type="Pfam" id="PF03167">
    <property type="entry name" value="UDG"/>
    <property type="match status" value="1"/>
</dbReference>
<dbReference type="InterPro" id="IPR047124">
    <property type="entry name" value="HI_0220.2"/>
</dbReference>
<reference evidence="2 3" key="1">
    <citation type="submission" date="2018-09" db="EMBL/GenBank/DDBJ databases">
        <title>Marinorhizobium profundi gen. nov., sp. nov., isolated from a deep-sea sediment sample from the New Britain Trench and proposal of Marinorhizobiaceae fam. nov. in the order Rhizobiales of the class Alphaproteobacteria.</title>
        <authorList>
            <person name="Cao J."/>
        </authorList>
    </citation>
    <scope>NUCLEOTIDE SEQUENCE [LARGE SCALE GENOMIC DNA]</scope>
    <source>
        <strain evidence="2 3">WS11</strain>
    </source>
</reference>
<organism evidence="2 3">
    <name type="scientific">Georhizobium profundi</name>
    <dbReference type="NCBI Taxonomy" id="2341112"/>
    <lineage>
        <taxon>Bacteria</taxon>
        <taxon>Pseudomonadati</taxon>
        <taxon>Pseudomonadota</taxon>
        <taxon>Alphaproteobacteria</taxon>
        <taxon>Hyphomicrobiales</taxon>
        <taxon>Rhizobiaceae</taxon>
        <taxon>Georhizobium</taxon>
    </lineage>
</organism>
<keyword evidence="3" id="KW-1185">Reference proteome</keyword>
<dbReference type="Proteomes" id="UP000268192">
    <property type="component" value="Chromosome"/>
</dbReference>
<evidence type="ECO:0000313" key="2">
    <source>
        <dbReference type="EMBL" id="AZN71673.1"/>
    </source>
</evidence>
<gene>
    <name evidence="2" type="ORF">D5400_10640</name>
</gene>
<dbReference type="OrthoDB" id="9789139at2"/>
<accession>A0A3S9B420</accession>
<feature type="domain" description="Uracil-DNA glycosylase-like" evidence="1">
    <location>
        <begin position="56"/>
        <end position="221"/>
    </location>
</feature>
<proteinExistence type="predicted"/>
<dbReference type="SMART" id="SM00987">
    <property type="entry name" value="UreE_C"/>
    <property type="match status" value="1"/>
</dbReference>
<dbReference type="Gene3D" id="3.40.470.10">
    <property type="entry name" value="Uracil-DNA glycosylase-like domain"/>
    <property type="match status" value="1"/>
</dbReference>
<evidence type="ECO:0000259" key="1">
    <source>
        <dbReference type="SMART" id="SM00986"/>
    </source>
</evidence>
<evidence type="ECO:0000313" key="3">
    <source>
        <dbReference type="Proteomes" id="UP000268192"/>
    </source>
</evidence>
<dbReference type="EMBL" id="CP032509">
    <property type="protein sequence ID" value="AZN71673.1"/>
    <property type="molecule type" value="Genomic_DNA"/>
</dbReference>
<dbReference type="PANTHER" id="PTHR42160">
    <property type="entry name" value="URACIL-DNA GLYCOSYLASE SUPERFAMILY PROTEIN"/>
    <property type="match status" value="1"/>
</dbReference>
<dbReference type="CDD" id="cd10033">
    <property type="entry name" value="UDG_like"/>
    <property type="match status" value="1"/>
</dbReference>
<dbReference type="AlphaFoldDB" id="A0A3S9B420"/>
<name>A0A3S9B420_9HYPH</name>
<dbReference type="SUPFAM" id="SSF52141">
    <property type="entry name" value="Uracil-DNA glycosylase-like"/>
    <property type="match status" value="1"/>
</dbReference>
<dbReference type="KEGG" id="abaw:D5400_10640"/>
<protein>
    <submittedName>
        <fullName evidence="2">Uracil-DNA glycosylase family protein</fullName>
    </submittedName>
</protein>
<dbReference type="InterPro" id="IPR036895">
    <property type="entry name" value="Uracil-DNA_glycosylase-like_sf"/>
</dbReference>
<dbReference type="PANTHER" id="PTHR42160:SF1">
    <property type="entry name" value="URACIL-DNA GLYCOSYLASE SUPERFAMILY PROTEIN"/>
    <property type="match status" value="1"/>
</dbReference>
<dbReference type="RefSeq" id="WP_126009985.1">
    <property type="nucleotide sequence ID" value="NZ_CP032509.1"/>
</dbReference>